<proteinExistence type="predicted"/>
<dbReference type="Gramene" id="Al_scaffold_0005_901">
    <property type="protein sequence ID" value="Al_scaffold_0005_901"/>
    <property type="gene ID" value="Al_scaffold_0005_901"/>
</dbReference>
<name>D7LP15_ARALL</name>
<organism evidence="2">
    <name type="scientific">Arabidopsis lyrata subsp. lyrata</name>
    <name type="common">Lyre-leaved rock-cress</name>
    <dbReference type="NCBI Taxonomy" id="81972"/>
    <lineage>
        <taxon>Eukaryota</taxon>
        <taxon>Viridiplantae</taxon>
        <taxon>Streptophyta</taxon>
        <taxon>Embryophyta</taxon>
        <taxon>Tracheophyta</taxon>
        <taxon>Spermatophyta</taxon>
        <taxon>Magnoliopsida</taxon>
        <taxon>eudicotyledons</taxon>
        <taxon>Gunneridae</taxon>
        <taxon>Pentapetalae</taxon>
        <taxon>rosids</taxon>
        <taxon>malvids</taxon>
        <taxon>Brassicales</taxon>
        <taxon>Brassicaceae</taxon>
        <taxon>Camelineae</taxon>
        <taxon>Arabidopsis</taxon>
    </lineage>
</organism>
<accession>D7LP15</accession>
<evidence type="ECO:0000313" key="1">
    <source>
        <dbReference type="EMBL" id="EFH53459.1"/>
    </source>
</evidence>
<dbReference type="Proteomes" id="UP000008694">
    <property type="component" value="Unassembled WGS sequence"/>
</dbReference>
<dbReference type="HOGENOM" id="CLU_1519895_0_0_1"/>
<dbReference type="Pfam" id="PF03778">
    <property type="entry name" value="DUF321"/>
    <property type="match status" value="3"/>
</dbReference>
<keyword evidence="2" id="KW-1185">Reference proteome</keyword>
<dbReference type="InterPro" id="IPR005529">
    <property type="entry name" value="DUF321"/>
</dbReference>
<dbReference type="AlphaFoldDB" id="D7LP15"/>
<reference evidence="2" key="1">
    <citation type="journal article" date="2011" name="Nat. Genet.">
        <title>The Arabidopsis lyrata genome sequence and the basis of rapid genome size change.</title>
        <authorList>
            <person name="Hu T.T."/>
            <person name="Pattyn P."/>
            <person name="Bakker E.G."/>
            <person name="Cao J."/>
            <person name="Cheng J.-F."/>
            <person name="Clark R.M."/>
            <person name="Fahlgren N."/>
            <person name="Fawcett J.A."/>
            <person name="Grimwood J."/>
            <person name="Gundlach H."/>
            <person name="Haberer G."/>
            <person name="Hollister J.D."/>
            <person name="Ossowski S."/>
            <person name="Ottilar R.P."/>
            <person name="Salamov A.A."/>
            <person name="Schneeberger K."/>
            <person name="Spannagl M."/>
            <person name="Wang X."/>
            <person name="Yang L."/>
            <person name="Nasrallah M.E."/>
            <person name="Bergelson J."/>
            <person name="Carrington J.C."/>
            <person name="Gaut B.S."/>
            <person name="Schmutz J."/>
            <person name="Mayer K.F.X."/>
            <person name="Van de Peer Y."/>
            <person name="Grigoriev I.V."/>
            <person name="Nordborg M."/>
            <person name="Weigel D."/>
            <person name="Guo Y.-L."/>
        </authorList>
    </citation>
    <scope>NUCLEOTIDE SEQUENCE [LARGE SCALE GENOMIC DNA]</scope>
    <source>
        <strain evidence="2">cv. MN47</strain>
    </source>
</reference>
<protein>
    <submittedName>
        <fullName evidence="1">Predicted protein</fullName>
    </submittedName>
</protein>
<gene>
    <name evidence="1" type="ORF">ARALYDRAFT_664866</name>
</gene>
<sequence length="177" mass="19614">MRAKIAETNAIEIIIKIAAGNGVGQILVGKVKCTKIPDYSFISLHMDHSNVRPPAVVFGDDKWGLRFWLENGVLRFVILAENMVLQFWRENLVFGILAQNYDFAVLTGNCDFAASARKRGVAILTGKRVLQFQRKTVIFAVLAENCDFTFLTGKRGFAILAGNRGFAILAGKCDFVI</sequence>
<evidence type="ECO:0000313" key="2">
    <source>
        <dbReference type="Proteomes" id="UP000008694"/>
    </source>
</evidence>
<dbReference type="EMBL" id="GL348717">
    <property type="protein sequence ID" value="EFH53459.1"/>
    <property type="molecule type" value="Genomic_DNA"/>
</dbReference>